<evidence type="ECO:0000259" key="1">
    <source>
        <dbReference type="Pfam" id="PF05170"/>
    </source>
</evidence>
<dbReference type="STRING" id="1212489.Ldro_1884"/>
<organism evidence="2 3">
    <name type="scientific">Legionella drozanskii LLAP-1</name>
    <dbReference type="NCBI Taxonomy" id="1212489"/>
    <lineage>
        <taxon>Bacteria</taxon>
        <taxon>Pseudomonadati</taxon>
        <taxon>Pseudomonadota</taxon>
        <taxon>Gammaproteobacteria</taxon>
        <taxon>Legionellales</taxon>
        <taxon>Legionellaceae</taxon>
        <taxon>Legionella</taxon>
    </lineage>
</organism>
<dbReference type="PATRIC" id="fig|1212489.4.peg.1991"/>
<name>A0A0W0SQ73_9GAMM</name>
<evidence type="ECO:0000313" key="3">
    <source>
        <dbReference type="Proteomes" id="UP000054736"/>
    </source>
</evidence>
<evidence type="ECO:0000313" key="2">
    <source>
        <dbReference type="EMBL" id="KTC85559.1"/>
    </source>
</evidence>
<dbReference type="Proteomes" id="UP000054736">
    <property type="component" value="Unassembled WGS sequence"/>
</dbReference>
<keyword evidence="3" id="KW-1185">Reference proteome</keyword>
<dbReference type="PANTHER" id="PTHR30441:SF8">
    <property type="entry name" value="DUF748 DOMAIN-CONTAINING PROTEIN"/>
    <property type="match status" value="1"/>
</dbReference>
<sequence>MKVLKKLLVGLLTLLVVTMIALWALAKTVSPDIIKNYVSSQLSSLTQQETKVEGEISWQVFPRPGIKITQVLIGNEQDQTSYSAKLENLLFNLKITPLLRGKLVFNELNVDGFKIYVNPEATSSAVKTIKPKENSGEVKNSLAEQFAIERFMLSHGQVVIQQNQKITTLSGLQIGAEQFNFQHTTFPLQFKTNLEITESQEKVLKTQINFKGSTSLSLSLFSNPLMSLQNTPLDGQLSLQNTRLKHFKIAKISARTRTKPGVLLLNPLTFNLYNGESVGDLHYEFASKKLILNQTATNLESSKLIKDLFNKILFKGSLDFSIHAQANLQHPDWLDHLTGNGSLTIKDGIIEAINLDKVIEETNNKIANLLATNEADMQHVLELGQFNNPEFFKGGTRFNLLTFQYLLQNSKLESNSLVLQTDKLQLKGEGYLNLKDENLDSRLFAKVITQDSQIEKIQLMLGGNFPILVKGTLTEPTVSPDLQKINPLLNKAWFANTLTKPVKTIEKTIKTIITPTKSLLPNEVYPINSGWAKP</sequence>
<feature type="domain" description="AsmA" evidence="1">
    <location>
        <begin position="234"/>
        <end position="378"/>
    </location>
</feature>
<dbReference type="AlphaFoldDB" id="A0A0W0SQ73"/>
<dbReference type="GO" id="GO:0090313">
    <property type="term" value="P:regulation of protein targeting to membrane"/>
    <property type="evidence" value="ECO:0007669"/>
    <property type="project" value="TreeGrafter"/>
</dbReference>
<dbReference type="Pfam" id="PF05170">
    <property type="entry name" value="AsmA"/>
    <property type="match status" value="2"/>
</dbReference>
<dbReference type="PANTHER" id="PTHR30441">
    <property type="entry name" value="DUF748 DOMAIN-CONTAINING PROTEIN"/>
    <property type="match status" value="1"/>
</dbReference>
<feature type="domain" description="AsmA" evidence="1">
    <location>
        <begin position="1"/>
        <end position="181"/>
    </location>
</feature>
<dbReference type="InterPro" id="IPR007844">
    <property type="entry name" value="AsmA"/>
</dbReference>
<reference evidence="2 3" key="1">
    <citation type="submission" date="2015-11" db="EMBL/GenBank/DDBJ databases">
        <title>Genomic analysis of 38 Legionella species identifies large and diverse effector repertoires.</title>
        <authorList>
            <person name="Burstein D."/>
            <person name="Amaro F."/>
            <person name="Zusman T."/>
            <person name="Lifshitz Z."/>
            <person name="Cohen O."/>
            <person name="Gilbert J.A."/>
            <person name="Pupko T."/>
            <person name="Shuman H.A."/>
            <person name="Segal G."/>
        </authorList>
    </citation>
    <scope>NUCLEOTIDE SEQUENCE [LARGE SCALE GENOMIC DNA]</scope>
    <source>
        <strain evidence="2 3">ATCC 700990</strain>
    </source>
</reference>
<protein>
    <submittedName>
        <fullName evidence="2">Putative asmA protein</fullName>
    </submittedName>
</protein>
<dbReference type="RefSeq" id="WP_083497948.1">
    <property type="nucleotide sequence ID" value="NZ_CAAAIU010000005.1"/>
</dbReference>
<dbReference type="GO" id="GO:0005886">
    <property type="term" value="C:plasma membrane"/>
    <property type="evidence" value="ECO:0007669"/>
    <property type="project" value="TreeGrafter"/>
</dbReference>
<accession>A0A0W0SQ73</accession>
<proteinExistence type="predicted"/>
<gene>
    <name evidence="2" type="ORF">Ldro_1884</name>
</gene>
<dbReference type="InterPro" id="IPR052894">
    <property type="entry name" value="AsmA-related"/>
</dbReference>
<comment type="caution">
    <text evidence="2">The sequence shown here is derived from an EMBL/GenBank/DDBJ whole genome shotgun (WGS) entry which is preliminary data.</text>
</comment>
<dbReference type="EMBL" id="LNXY01000027">
    <property type="protein sequence ID" value="KTC85559.1"/>
    <property type="molecule type" value="Genomic_DNA"/>
</dbReference>
<dbReference type="OrthoDB" id="9766390at2"/>